<dbReference type="AlphaFoldDB" id="A0A6S7H4G2"/>
<accession>A0A6S7H4G2</accession>
<dbReference type="OrthoDB" id="7872928at2759"/>
<protein>
    <submittedName>
        <fullName evidence="1">Uncharacterized protein</fullName>
    </submittedName>
</protein>
<dbReference type="CDD" id="cd01650">
    <property type="entry name" value="RT_nLTR_like"/>
    <property type="match status" value="1"/>
</dbReference>
<reference evidence="1" key="1">
    <citation type="submission" date="2020-04" db="EMBL/GenBank/DDBJ databases">
        <authorList>
            <person name="Alioto T."/>
            <person name="Alioto T."/>
            <person name="Gomez Garrido J."/>
        </authorList>
    </citation>
    <scope>NUCLEOTIDE SEQUENCE</scope>
    <source>
        <strain evidence="1">A484AB</strain>
    </source>
</reference>
<dbReference type="PROSITE" id="PS50878">
    <property type="entry name" value="RT_POL"/>
    <property type="match status" value="1"/>
</dbReference>
<dbReference type="InterPro" id="IPR000477">
    <property type="entry name" value="RT_dom"/>
</dbReference>
<gene>
    <name evidence="1" type="ORF">PACLA_8A010251</name>
</gene>
<organism evidence="1 2">
    <name type="scientific">Paramuricea clavata</name>
    <name type="common">Red gorgonian</name>
    <name type="synonym">Violescent sea-whip</name>
    <dbReference type="NCBI Taxonomy" id="317549"/>
    <lineage>
        <taxon>Eukaryota</taxon>
        <taxon>Metazoa</taxon>
        <taxon>Cnidaria</taxon>
        <taxon>Anthozoa</taxon>
        <taxon>Octocorallia</taxon>
        <taxon>Malacalcyonacea</taxon>
        <taxon>Plexauridae</taxon>
        <taxon>Paramuricea</taxon>
    </lineage>
</organism>
<dbReference type="EMBL" id="CACRXK020003133">
    <property type="protein sequence ID" value="CAB3997566.1"/>
    <property type="molecule type" value="Genomic_DNA"/>
</dbReference>
<proteinExistence type="predicted"/>
<dbReference type="Proteomes" id="UP001152795">
    <property type="component" value="Unassembled WGS sequence"/>
</dbReference>
<sequence>MRDIANEAFSNPKCFWSYYSFKNKSKPVPDKIKYKGVSISDDLERAEAFNDYFKSIYKDHTCCSPPDLCPVNSNINELLELIQVTPEDVFPLLFNLDVSKATGPDKLPAIILKMCAESLSPSLSVFINASLRTGLCLSEWKQAYISPVHKNCARDEVENFRQISLLPIVSKIQEKCIALKLVPHVSEILHPVQYGFQQGLSCANQLVEIFHTIGLNLDKGLDSDIVYLDFTKALDSVCHARLLWKLQHLGVSGPLLLWFKNYLTRRKQRVVINGTQSSWIEVKSGVPQGSILGPVLFFIYV</sequence>
<name>A0A6S7H4G2_PARCT</name>
<dbReference type="Pfam" id="PF00078">
    <property type="entry name" value="RVT_1"/>
    <property type="match status" value="1"/>
</dbReference>
<evidence type="ECO:0000313" key="1">
    <source>
        <dbReference type="EMBL" id="CAB3997566.1"/>
    </source>
</evidence>
<keyword evidence="2" id="KW-1185">Reference proteome</keyword>
<comment type="caution">
    <text evidence="1">The sequence shown here is derived from an EMBL/GenBank/DDBJ whole genome shotgun (WGS) entry which is preliminary data.</text>
</comment>
<evidence type="ECO:0000313" key="2">
    <source>
        <dbReference type="Proteomes" id="UP001152795"/>
    </source>
</evidence>
<dbReference type="PANTHER" id="PTHR19446">
    <property type="entry name" value="REVERSE TRANSCRIPTASES"/>
    <property type="match status" value="1"/>
</dbReference>